<organism evidence="1 2">
    <name type="scientific">Rhodofomes roseus</name>
    <dbReference type="NCBI Taxonomy" id="34475"/>
    <lineage>
        <taxon>Eukaryota</taxon>
        <taxon>Fungi</taxon>
        <taxon>Dikarya</taxon>
        <taxon>Basidiomycota</taxon>
        <taxon>Agaricomycotina</taxon>
        <taxon>Agaricomycetes</taxon>
        <taxon>Polyporales</taxon>
        <taxon>Rhodofomes</taxon>
    </lineage>
</organism>
<dbReference type="EMBL" id="JADCUA010000002">
    <property type="protein sequence ID" value="KAH9843107.1"/>
    <property type="molecule type" value="Genomic_DNA"/>
</dbReference>
<proteinExistence type="predicted"/>
<dbReference type="Proteomes" id="UP000814176">
    <property type="component" value="Unassembled WGS sequence"/>
</dbReference>
<sequence>MDRPPHDIRQPERLQPDAHSALDVTFFYDTTPTMSVQILFPNTASSADARLAISSIHFRGLQASILRLIHTELMDCPLLAHLMWSSSSGCTGGATRRMTLPLSSVCEHDTRMPASKTLIPPALTPASIISSHSDEHGAPTRAEIQIRPIPDVRHRHLRVSLASLPYAPRAAVPPQRLCTTHTSTPYSPQPMDAPLREIASPTRPASIGPAGLPILAFILNTRSPAAPR</sequence>
<keyword evidence="2" id="KW-1185">Reference proteome</keyword>
<dbReference type="GeneID" id="71997922"/>
<protein>
    <submittedName>
        <fullName evidence="1">Uncharacterized protein</fullName>
    </submittedName>
</protein>
<comment type="caution">
    <text evidence="1">The sequence shown here is derived from an EMBL/GenBank/DDBJ whole genome shotgun (WGS) entry which is preliminary data.</text>
</comment>
<reference evidence="1 2" key="1">
    <citation type="journal article" date="2021" name="Environ. Microbiol.">
        <title>Gene family expansions and transcriptome signatures uncover fungal adaptations to wood decay.</title>
        <authorList>
            <person name="Hage H."/>
            <person name="Miyauchi S."/>
            <person name="Viragh M."/>
            <person name="Drula E."/>
            <person name="Min B."/>
            <person name="Chaduli D."/>
            <person name="Navarro D."/>
            <person name="Favel A."/>
            <person name="Norest M."/>
            <person name="Lesage-Meessen L."/>
            <person name="Balint B."/>
            <person name="Merenyi Z."/>
            <person name="de Eugenio L."/>
            <person name="Morin E."/>
            <person name="Martinez A.T."/>
            <person name="Baldrian P."/>
            <person name="Stursova M."/>
            <person name="Martinez M.J."/>
            <person name="Novotny C."/>
            <person name="Magnuson J.K."/>
            <person name="Spatafora J.W."/>
            <person name="Maurice S."/>
            <person name="Pangilinan J."/>
            <person name="Andreopoulos W."/>
            <person name="LaButti K."/>
            <person name="Hundley H."/>
            <person name="Na H."/>
            <person name="Kuo A."/>
            <person name="Barry K."/>
            <person name="Lipzen A."/>
            <person name="Henrissat B."/>
            <person name="Riley R."/>
            <person name="Ahrendt S."/>
            <person name="Nagy L.G."/>
            <person name="Grigoriev I.V."/>
            <person name="Martin F."/>
            <person name="Rosso M.N."/>
        </authorList>
    </citation>
    <scope>NUCLEOTIDE SEQUENCE [LARGE SCALE GENOMIC DNA]</scope>
    <source>
        <strain evidence="1 2">CIRM-BRFM 1785</strain>
    </source>
</reference>
<dbReference type="RefSeq" id="XP_047784154.1">
    <property type="nucleotide sequence ID" value="XM_047917190.1"/>
</dbReference>
<evidence type="ECO:0000313" key="1">
    <source>
        <dbReference type="EMBL" id="KAH9843107.1"/>
    </source>
</evidence>
<name>A0ABQ8KVK5_9APHY</name>
<gene>
    <name evidence="1" type="ORF">C8Q71DRAFT_235259</name>
</gene>
<accession>A0ABQ8KVK5</accession>
<evidence type="ECO:0000313" key="2">
    <source>
        <dbReference type="Proteomes" id="UP000814176"/>
    </source>
</evidence>